<organism evidence="3 5">
    <name type="scientific">Pseudomonas helleri</name>
    <dbReference type="NCBI Taxonomy" id="1608996"/>
    <lineage>
        <taxon>Bacteria</taxon>
        <taxon>Pseudomonadati</taxon>
        <taxon>Pseudomonadota</taxon>
        <taxon>Gammaproteobacteria</taxon>
        <taxon>Pseudomonadales</taxon>
        <taxon>Pseudomonadaceae</taxon>
        <taxon>Pseudomonas</taxon>
    </lineage>
</organism>
<evidence type="ECO:0000313" key="4">
    <source>
        <dbReference type="Proteomes" id="UP000441404"/>
    </source>
</evidence>
<evidence type="ECO:0000313" key="3">
    <source>
        <dbReference type="EMBL" id="MQT92529.1"/>
    </source>
</evidence>
<dbReference type="Proteomes" id="UP000489190">
    <property type="component" value="Unassembled WGS sequence"/>
</dbReference>
<dbReference type="RefSeq" id="WP_048372406.1">
    <property type="nucleotide sequence ID" value="NZ_JYLD01000015.1"/>
</dbReference>
<evidence type="ECO:0000313" key="5">
    <source>
        <dbReference type="Proteomes" id="UP000489190"/>
    </source>
</evidence>
<name>A0A0J6I5D2_9PSED</name>
<feature type="domain" description="DUF4123" evidence="1">
    <location>
        <begin position="5"/>
        <end position="124"/>
    </location>
</feature>
<gene>
    <name evidence="3" type="ORF">GHO39_25895</name>
    <name evidence="2" type="ORF">GHO40_19190</name>
</gene>
<dbReference type="AlphaFoldDB" id="A0A0J6I5D2"/>
<evidence type="ECO:0000313" key="2">
    <source>
        <dbReference type="EMBL" id="MQT48832.1"/>
    </source>
</evidence>
<dbReference type="OrthoDB" id="6878614at2"/>
<accession>A0A0J6I5D2</accession>
<protein>
    <submittedName>
        <fullName evidence="3">DUF4123 domain-containing protein</fullName>
    </submittedName>
</protein>
<dbReference type="Pfam" id="PF13503">
    <property type="entry name" value="DUF4123"/>
    <property type="match status" value="1"/>
</dbReference>
<reference evidence="4 5" key="1">
    <citation type="submission" date="2019-10" db="EMBL/GenBank/DDBJ databases">
        <title>Evaluation of single-gene subtyping targets for Pseudomonas.</title>
        <authorList>
            <person name="Reichler S.J."/>
            <person name="Orsi R.H."/>
            <person name="Wiedmann M."/>
            <person name="Martin N.H."/>
            <person name="Murphy S.I."/>
        </authorList>
    </citation>
    <scope>NUCLEOTIDE SEQUENCE [LARGE SCALE GENOMIC DNA]</scope>
    <source>
        <strain evidence="3 5">FSL R10-3254</strain>
        <strain evidence="2 4">FSL R10-3257</strain>
    </source>
</reference>
<proteinExistence type="predicted"/>
<sequence>MTRAYLLLDSHLIPNIFARLFELANITVAHSLYLTTRYAEMASFGPVLVSVEPGSALANTFIEHWQGRAGIWLESDADETLVLEHLRSLIHVRLAGNVTAFFRFYDPCITRLWLADLAEAERDQLMGPVRVIRLPEGVVIQQNNPHQPCARYATTPWLTLSAQTLEHLCQARREHFTQRLVEHGQRYFAPCLQGLDEPGQQAWALGCQRNAARQGYSADDEVMAWASLYAAFGDEFPEGPEHAVYRQVLSQRAVAPEQRLEQLLDALMTQMKPAERAL</sequence>
<comment type="caution">
    <text evidence="3">The sequence shown here is derived from an EMBL/GenBank/DDBJ whole genome shotgun (WGS) entry which is preliminary data.</text>
</comment>
<evidence type="ECO:0000259" key="1">
    <source>
        <dbReference type="Pfam" id="PF13503"/>
    </source>
</evidence>
<dbReference type="EMBL" id="WIWJ01000039">
    <property type="protein sequence ID" value="MQT48832.1"/>
    <property type="molecule type" value="Genomic_DNA"/>
</dbReference>
<dbReference type="Proteomes" id="UP000441404">
    <property type="component" value="Unassembled WGS sequence"/>
</dbReference>
<dbReference type="STRING" id="1608996.TU84_20745"/>
<dbReference type="InterPro" id="IPR025391">
    <property type="entry name" value="DUF4123"/>
</dbReference>
<dbReference type="EMBL" id="WIWI01000114">
    <property type="protein sequence ID" value="MQT92529.1"/>
    <property type="molecule type" value="Genomic_DNA"/>
</dbReference>